<name>A0AAV4B1Q4_9GAST</name>
<gene>
    <name evidence="1" type="ORF">PoB_003954300</name>
</gene>
<proteinExistence type="predicted"/>
<evidence type="ECO:0000313" key="1">
    <source>
        <dbReference type="EMBL" id="GFO13038.1"/>
    </source>
</evidence>
<evidence type="ECO:0000313" key="2">
    <source>
        <dbReference type="Proteomes" id="UP000735302"/>
    </source>
</evidence>
<protein>
    <submittedName>
        <fullName evidence="1">Uncharacterized protein</fullName>
    </submittedName>
</protein>
<comment type="caution">
    <text evidence="1">The sequence shown here is derived from an EMBL/GenBank/DDBJ whole genome shotgun (WGS) entry which is preliminary data.</text>
</comment>
<sequence length="92" mass="10530">MDKMRMKLKSEQTLKAKVKSSLNKQKCLNKDLQIMLQDDKTVLRHTGSTHRYLDHVRQTNCALQGEANVAATNCSKVVEIVAKHMFDTDLQE</sequence>
<dbReference type="EMBL" id="BLXT01004479">
    <property type="protein sequence ID" value="GFO13038.1"/>
    <property type="molecule type" value="Genomic_DNA"/>
</dbReference>
<dbReference type="AlphaFoldDB" id="A0AAV4B1Q4"/>
<reference evidence="1 2" key="1">
    <citation type="journal article" date="2021" name="Elife">
        <title>Chloroplast acquisition without the gene transfer in kleptoplastic sea slugs, Plakobranchus ocellatus.</title>
        <authorList>
            <person name="Maeda T."/>
            <person name="Takahashi S."/>
            <person name="Yoshida T."/>
            <person name="Shimamura S."/>
            <person name="Takaki Y."/>
            <person name="Nagai Y."/>
            <person name="Toyoda A."/>
            <person name="Suzuki Y."/>
            <person name="Arimoto A."/>
            <person name="Ishii H."/>
            <person name="Satoh N."/>
            <person name="Nishiyama T."/>
            <person name="Hasebe M."/>
            <person name="Maruyama T."/>
            <person name="Minagawa J."/>
            <person name="Obokata J."/>
            <person name="Shigenobu S."/>
        </authorList>
    </citation>
    <scope>NUCLEOTIDE SEQUENCE [LARGE SCALE GENOMIC DNA]</scope>
</reference>
<organism evidence="1 2">
    <name type="scientific">Plakobranchus ocellatus</name>
    <dbReference type="NCBI Taxonomy" id="259542"/>
    <lineage>
        <taxon>Eukaryota</taxon>
        <taxon>Metazoa</taxon>
        <taxon>Spiralia</taxon>
        <taxon>Lophotrochozoa</taxon>
        <taxon>Mollusca</taxon>
        <taxon>Gastropoda</taxon>
        <taxon>Heterobranchia</taxon>
        <taxon>Euthyneura</taxon>
        <taxon>Panpulmonata</taxon>
        <taxon>Sacoglossa</taxon>
        <taxon>Placobranchoidea</taxon>
        <taxon>Plakobranchidae</taxon>
        <taxon>Plakobranchus</taxon>
    </lineage>
</organism>
<keyword evidence="2" id="KW-1185">Reference proteome</keyword>
<accession>A0AAV4B1Q4</accession>
<dbReference type="Proteomes" id="UP000735302">
    <property type="component" value="Unassembled WGS sequence"/>
</dbReference>